<feature type="compositionally biased region" description="Low complexity" evidence="1">
    <location>
        <begin position="298"/>
        <end position="307"/>
    </location>
</feature>
<proteinExistence type="predicted"/>
<dbReference type="EMBL" id="MU864936">
    <property type="protein sequence ID" value="KAK4465878.1"/>
    <property type="molecule type" value="Genomic_DNA"/>
</dbReference>
<organism evidence="2 3">
    <name type="scientific">Cladorrhinum samala</name>
    <dbReference type="NCBI Taxonomy" id="585594"/>
    <lineage>
        <taxon>Eukaryota</taxon>
        <taxon>Fungi</taxon>
        <taxon>Dikarya</taxon>
        <taxon>Ascomycota</taxon>
        <taxon>Pezizomycotina</taxon>
        <taxon>Sordariomycetes</taxon>
        <taxon>Sordariomycetidae</taxon>
        <taxon>Sordariales</taxon>
        <taxon>Podosporaceae</taxon>
        <taxon>Cladorrhinum</taxon>
    </lineage>
</organism>
<reference evidence="2" key="2">
    <citation type="submission" date="2023-06" db="EMBL/GenBank/DDBJ databases">
        <authorList>
            <consortium name="Lawrence Berkeley National Laboratory"/>
            <person name="Mondo S.J."/>
            <person name="Hensen N."/>
            <person name="Bonometti L."/>
            <person name="Westerberg I."/>
            <person name="Brannstrom I.O."/>
            <person name="Guillou S."/>
            <person name="Cros-Aarteil S."/>
            <person name="Calhoun S."/>
            <person name="Haridas S."/>
            <person name="Kuo A."/>
            <person name="Pangilinan J."/>
            <person name="Riley R."/>
            <person name="Labutti K."/>
            <person name="Andreopoulos B."/>
            <person name="Lipzen A."/>
            <person name="Chen C."/>
            <person name="Yanf M."/>
            <person name="Daum C."/>
            <person name="Ng V."/>
            <person name="Clum A."/>
            <person name="Steindorff A."/>
            <person name="Ohm R."/>
            <person name="Martin F."/>
            <person name="Silar P."/>
            <person name="Natvig D."/>
            <person name="Lalanne C."/>
            <person name="Gautier V."/>
            <person name="Ament-Velasquez S.L."/>
            <person name="Kruys A."/>
            <person name="Hutchinson M.I."/>
            <person name="Powell A.J."/>
            <person name="Barry K."/>
            <person name="Miller A.N."/>
            <person name="Grigoriev I.V."/>
            <person name="Debuchy R."/>
            <person name="Gladieux P."/>
            <person name="Thoren M.H."/>
            <person name="Johannesson H."/>
        </authorList>
    </citation>
    <scope>NUCLEOTIDE SEQUENCE</scope>
    <source>
        <strain evidence="2">PSN324</strain>
    </source>
</reference>
<dbReference type="PANTHER" id="PTHR35392:SF3">
    <property type="entry name" value="ZN(2)-C6 FUNGAL-TYPE DOMAIN-CONTAINING PROTEIN"/>
    <property type="match status" value="1"/>
</dbReference>
<name>A0AAV9HZU1_9PEZI</name>
<feature type="compositionally biased region" description="Basic residues" evidence="1">
    <location>
        <begin position="308"/>
        <end position="317"/>
    </location>
</feature>
<sequence length="804" mass="89507">MSHPASPGISPAAINPHPGSSVHTPSAFKSCVCVPRFPGLLLPGVCDISLDMDYRTTGTAAMFTVDSGESSSSSLWDHSDPAFGAIPFDAYGFPDLNCRTSVGAAAANPNVIPGTSSLPIERSPAREGKTSGCDAGPSTNMVLANLVRQWQYAAGQPAAQTRRSHLPIWPCDGAFGPLAWDSSFDKPCPEIGHHPTQLSSSCSSSPTLEELLELEPLSTSSLDIAPLDPQTTDLTPNWTGLPTSCDHLAAVPTTDFNTTFDAADYSASLLAEPHHASSPASTVTPDCKTRASPALSDATVPTAPRPRTTVRPRKPKVTSKNSGFLNIIQYQPEGDDGRLTKKRAAHDEIAVEEDAPQTLRQIDLVSGSGEVNGMMVTFGKRVKKRNAFTQEKRQQTALVRREGVCMRCKKSKRQCDLALQVSPYISCTLCASTRIYKNVPRMPCFRSRLVDILFFRAGPAANEPLFTKRDTVYHLGDPSKPDVPVRTLKLTQRIGPQQLTVYASEFVPKPEDVTSYKWIDRQSGELREIPMPHFCLTNISKVQNHYLEYIKDAKWAYLNSLRQEDDLSRKTVDMAMAYARKRPESLVANALDLWAVSRMIEIPWEMCGEDTLGVERIVNTANPHHGRIPIPPIMDTQLDQIVIKNILTPIRQRVIDKFQLLIAPAKPEAWFEIYLAAFVMLNHIERLARHSVFHASLHSMPTKYSNTKFLEEAFHTAKVILSRFHFVCNGAVPLKCDWKTTKTIEMARLDHDEVEFMKDTQVMIRERENTVLSLRAKREYEHPLYWSHQLFFENWDSSADNTID</sequence>
<protein>
    <recommendedName>
        <fullName evidence="4">Zn(2)-C6 fungal-type domain-containing protein</fullName>
    </recommendedName>
</protein>
<dbReference type="InterPro" id="IPR052973">
    <property type="entry name" value="Fungal_sec-metab_reg_TF"/>
</dbReference>
<accession>A0AAV9HZU1</accession>
<gene>
    <name evidence="2" type="ORF">QBC42DRAFT_260597</name>
</gene>
<evidence type="ECO:0000313" key="3">
    <source>
        <dbReference type="Proteomes" id="UP001321749"/>
    </source>
</evidence>
<evidence type="ECO:0000313" key="2">
    <source>
        <dbReference type="EMBL" id="KAK4465878.1"/>
    </source>
</evidence>
<dbReference type="AlphaFoldDB" id="A0AAV9HZU1"/>
<feature type="region of interest" description="Disordered" evidence="1">
    <location>
        <begin position="115"/>
        <end position="135"/>
    </location>
</feature>
<dbReference type="Proteomes" id="UP001321749">
    <property type="component" value="Unassembled WGS sequence"/>
</dbReference>
<evidence type="ECO:0000256" key="1">
    <source>
        <dbReference type="SAM" id="MobiDB-lite"/>
    </source>
</evidence>
<comment type="caution">
    <text evidence="2">The sequence shown here is derived from an EMBL/GenBank/DDBJ whole genome shotgun (WGS) entry which is preliminary data.</text>
</comment>
<evidence type="ECO:0008006" key="4">
    <source>
        <dbReference type="Google" id="ProtNLM"/>
    </source>
</evidence>
<dbReference type="PANTHER" id="PTHR35392">
    <property type="entry name" value="ZN(II)2CYS6 TRANSCRIPTION FACTOR (EUROFUNG)-RELATED-RELATED"/>
    <property type="match status" value="1"/>
</dbReference>
<reference evidence="2" key="1">
    <citation type="journal article" date="2023" name="Mol. Phylogenet. Evol.">
        <title>Genome-scale phylogeny and comparative genomics of the fungal order Sordariales.</title>
        <authorList>
            <person name="Hensen N."/>
            <person name="Bonometti L."/>
            <person name="Westerberg I."/>
            <person name="Brannstrom I.O."/>
            <person name="Guillou S."/>
            <person name="Cros-Aarteil S."/>
            <person name="Calhoun S."/>
            <person name="Haridas S."/>
            <person name="Kuo A."/>
            <person name="Mondo S."/>
            <person name="Pangilinan J."/>
            <person name="Riley R."/>
            <person name="LaButti K."/>
            <person name="Andreopoulos B."/>
            <person name="Lipzen A."/>
            <person name="Chen C."/>
            <person name="Yan M."/>
            <person name="Daum C."/>
            <person name="Ng V."/>
            <person name="Clum A."/>
            <person name="Steindorff A."/>
            <person name="Ohm R.A."/>
            <person name="Martin F."/>
            <person name="Silar P."/>
            <person name="Natvig D.O."/>
            <person name="Lalanne C."/>
            <person name="Gautier V."/>
            <person name="Ament-Velasquez S.L."/>
            <person name="Kruys A."/>
            <person name="Hutchinson M.I."/>
            <person name="Powell A.J."/>
            <person name="Barry K."/>
            <person name="Miller A.N."/>
            <person name="Grigoriev I.V."/>
            <person name="Debuchy R."/>
            <person name="Gladieux P."/>
            <person name="Hiltunen Thoren M."/>
            <person name="Johannesson H."/>
        </authorList>
    </citation>
    <scope>NUCLEOTIDE SEQUENCE</scope>
    <source>
        <strain evidence="2">PSN324</strain>
    </source>
</reference>
<feature type="region of interest" description="Disordered" evidence="1">
    <location>
        <begin position="275"/>
        <end position="319"/>
    </location>
</feature>
<keyword evidence="3" id="KW-1185">Reference proteome</keyword>